<organism evidence="1 2">
    <name type="scientific">Daphnia magna</name>
    <dbReference type="NCBI Taxonomy" id="35525"/>
    <lineage>
        <taxon>Eukaryota</taxon>
        <taxon>Metazoa</taxon>
        <taxon>Ecdysozoa</taxon>
        <taxon>Arthropoda</taxon>
        <taxon>Crustacea</taxon>
        <taxon>Branchiopoda</taxon>
        <taxon>Diplostraca</taxon>
        <taxon>Cladocera</taxon>
        <taxon>Anomopoda</taxon>
        <taxon>Daphniidae</taxon>
        <taxon>Daphnia</taxon>
    </lineage>
</organism>
<accession>A0ABQ9ZL23</accession>
<sequence>MSQSDVGDTYASGSATQGCAPADRVSLEKMEQLLDSYACGPMPSSVWQKDSTVFIQLKNPDDFDRAKTILESKRN</sequence>
<dbReference type="Proteomes" id="UP001234178">
    <property type="component" value="Unassembled WGS sequence"/>
</dbReference>
<name>A0ABQ9ZL23_9CRUS</name>
<evidence type="ECO:0000313" key="1">
    <source>
        <dbReference type="EMBL" id="KAK4013611.1"/>
    </source>
</evidence>
<proteinExistence type="predicted"/>
<dbReference type="EMBL" id="JAOYFB010000004">
    <property type="protein sequence ID" value="KAK4013611.1"/>
    <property type="molecule type" value="Genomic_DNA"/>
</dbReference>
<keyword evidence="2" id="KW-1185">Reference proteome</keyword>
<comment type="caution">
    <text evidence="1">The sequence shown here is derived from an EMBL/GenBank/DDBJ whole genome shotgun (WGS) entry which is preliminary data.</text>
</comment>
<reference evidence="1 2" key="1">
    <citation type="journal article" date="2023" name="Nucleic Acids Res.">
        <title>The hologenome of Daphnia magna reveals possible DNA methylation and microbiome-mediated evolution of the host genome.</title>
        <authorList>
            <person name="Chaturvedi A."/>
            <person name="Li X."/>
            <person name="Dhandapani V."/>
            <person name="Marshall H."/>
            <person name="Kissane S."/>
            <person name="Cuenca-Cambronero M."/>
            <person name="Asole G."/>
            <person name="Calvet F."/>
            <person name="Ruiz-Romero M."/>
            <person name="Marangio P."/>
            <person name="Guigo R."/>
            <person name="Rago D."/>
            <person name="Mirbahai L."/>
            <person name="Eastwood N."/>
            <person name="Colbourne J.K."/>
            <person name="Zhou J."/>
            <person name="Mallon E."/>
            <person name="Orsini L."/>
        </authorList>
    </citation>
    <scope>NUCLEOTIDE SEQUENCE [LARGE SCALE GENOMIC DNA]</scope>
    <source>
        <strain evidence="1">LRV0_1</strain>
    </source>
</reference>
<gene>
    <name evidence="1" type="ORF">OUZ56_026164</name>
</gene>
<evidence type="ECO:0000313" key="2">
    <source>
        <dbReference type="Proteomes" id="UP001234178"/>
    </source>
</evidence>
<protein>
    <submittedName>
        <fullName evidence="1">Uncharacterized protein</fullName>
    </submittedName>
</protein>